<evidence type="ECO:0000313" key="4">
    <source>
        <dbReference type="EMBL" id="OJH35946.1"/>
    </source>
</evidence>
<gene>
    <name evidence="4" type="ORF">BON30_35635</name>
</gene>
<dbReference type="SUPFAM" id="SSF52200">
    <property type="entry name" value="Toll/Interleukin receptor TIR domain"/>
    <property type="match status" value="1"/>
</dbReference>
<dbReference type="GO" id="GO:0007165">
    <property type="term" value="P:signal transduction"/>
    <property type="evidence" value="ECO:0007669"/>
    <property type="project" value="InterPro"/>
</dbReference>
<sequence>MARIFVSYRREDSPGHIGRLYDHLVAHFGKKLVFRDIETIEPGADFVHTIEEAVESCGVLLAVIGPQWLGARDKQGRRRLDNPKDFVRLEVAAALSRDVRVIPVLVGGATFPSEEELPPDLAPLARRNAIEINDPHFRTDMAHLIRAIQSALDEKHAPAFGVPRPGVQWRRWGAAGLVITFAVMVLAGILRVLHGQEVEGIGGAGDAGVGPALHPVEREQKGTGGSEDAGMTGKTPPISPRPKTPGKLLKPGKRPPPLPRDAGVVPPTLEDAGSDAGVVPPTLEDAGSDAGVVPPTLEDAGSDAGVVPPTLEDAGSDAGVVPPTLEDAGSDAGVVPPTLEDAGSDAGVATPPPWDEGTMDEDGGTGGSEEFPPQEPESPAPPQPEPESPALPQPEPESPALPQPEPEPDSVP</sequence>
<accession>A0A1L9B149</accession>
<proteinExistence type="predicted"/>
<evidence type="ECO:0000259" key="3">
    <source>
        <dbReference type="PROSITE" id="PS50104"/>
    </source>
</evidence>
<dbReference type="InterPro" id="IPR000157">
    <property type="entry name" value="TIR_dom"/>
</dbReference>
<organism evidence="4 5">
    <name type="scientific">Cystobacter ferrugineus</name>
    <dbReference type="NCBI Taxonomy" id="83449"/>
    <lineage>
        <taxon>Bacteria</taxon>
        <taxon>Pseudomonadati</taxon>
        <taxon>Myxococcota</taxon>
        <taxon>Myxococcia</taxon>
        <taxon>Myxococcales</taxon>
        <taxon>Cystobacterineae</taxon>
        <taxon>Archangiaceae</taxon>
        <taxon>Cystobacter</taxon>
    </lineage>
</organism>
<evidence type="ECO:0000256" key="2">
    <source>
        <dbReference type="SAM" id="Phobius"/>
    </source>
</evidence>
<dbReference type="Proteomes" id="UP000182229">
    <property type="component" value="Unassembled WGS sequence"/>
</dbReference>
<keyword evidence="5" id="KW-1185">Reference proteome</keyword>
<dbReference type="Pfam" id="PF13676">
    <property type="entry name" value="TIR_2"/>
    <property type="match status" value="1"/>
</dbReference>
<protein>
    <recommendedName>
        <fullName evidence="3">TIR domain-containing protein</fullName>
    </recommendedName>
</protein>
<dbReference type="RefSeq" id="WP_071902976.1">
    <property type="nucleotide sequence ID" value="NZ_MPIN01000012.1"/>
</dbReference>
<keyword evidence="2" id="KW-0812">Transmembrane</keyword>
<comment type="caution">
    <text evidence="4">The sequence shown here is derived from an EMBL/GenBank/DDBJ whole genome shotgun (WGS) entry which is preliminary data.</text>
</comment>
<dbReference type="InterPro" id="IPR035897">
    <property type="entry name" value="Toll_tir_struct_dom_sf"/>
</dbReference>
<feature type="domain" description="TIR" evidence="3">
    <location>
        <begin position="1"/>
        <end position="152"/>
    </location>
</feature>
<reference evidence="4 5" key="2">
    <citation type="submission" date="2016-12" db="EMBL/GenBank/DDBJ databases">
        <title>Draft Genome Sequence of Cystobacter ferrugineus Strain Cbfe23.</title>
        <authorList>
            <person name="Akbar S."/>
            <person name="Dowd S.E."/>
            <person name="Stevens D.C."/>
        </authorList>
    </citation>
    <scope>NUCLEOTIDE SEQUENCE [LARGE SCALE GENOMIC DNA]</scope>
    <source>
        <strain evidence="4 5">Cbfe23</strain>
    </source>
</reference>
<reference evidence="5" key="1">
    <citation type="submission" date="2016-11" db="EMBL/GenBank/DDBJ databases">
        <authorList>
            <person name="Shukria A."/>
            <person name="Stevens D.C."/>
        </authorList>
    </citation>
    <scope>NUCLEOTIDE SEQUENCE [LARGE SCALE GENOMIC DNA]</scope>
    <source>
        <strain evidence="5">Cbfe23</strain>
    </source>
</reference>
<feature type="region of interest" description="Disordered" evidence="1">
    <location>
        <begin position="204"/>
        <end position="412"/>
    </location>
</feature>
<evidence type="ECO:0000256" key="1">
    <source>
        <dbReference type="SAM" id="MobiDB-lite"/>
    </source>
</evidence>
<keyword evidence="2" id="KW-0472">Membrane</keyword>
<dbReference type="AlphaFoldDB" id="A0A1L9B149"/>
<feature type="compositionally biased region" description="Pro residues" evidence="1">
    <location>
        <begin position="373"/>
        <end position="412"/>
    </location>
</feature>
<name>A0A1L9B149_9BACT</name>
<dbReference type="EMBL" id="MPIN01000012">
    <property type="protein sequence ID" value="OJH35946.1"/>
    <property type="molecule type" value="Genomic_DNA"/>
</dbReference>
<keyword evidence="2" id="KW-1133">Transmembrane helix</keyword>
<feature type="transmembrane region" description="Helical" evidence="2">
    <location>
        <begin position="172"/>
        <end position="193"/>
    </location>
</feature>
<dbReference type="OrthoDB" id="9768004at2"/>
<dbReference type="PROSITE" id="PS50104">
    <property type="entry name" value="TIR"/>
    <property type="match status" value="1"/>
</dbReference>
<evidence type="ECO:0000313" key="5">
    <source>
        <dbReference type="Proteomes" id="UP000182229"/>
    </source>
</evidence>
<dbReference type="Gene3D" id="3.40.50.10140">
    <property type="entry name" value="Toll/interleukin-1 receptor homology (TIR) domain"/>
    <property type="match status" value="1"/>
</dbReference>
<dbReference type="STRING" id="83449.BON30_35635"/>